<dbReference type="Pfam" id="PF14743">
    <property type="entry name" value="DNA_ligase_OB_2"/>
    <property type="match status" value="1"/>
</dbReference>
<evidence type="ECO:0000256" key="3">
    <source>
        <dbReference type="ARBA" id="ARBA00022705"/>
    </source>
</evidence>
<keyword evidence="6" id="KW-0472">Membrane</keyword>
<keyword evidence="2 8" id="KW-0436">Ligase</keyword>
<dbReference type="PROSITE" id="PS50160">
    <property type="entry name" value="DNA_LIGASE_A3"/>
    <property type="match status" value="1"/>
</dbReference>
<dbReference type="CDD" id="cd08041">
    <property type="entry name" value="OBF_kDNA_ligase_like"/>
    <property type="match status" value="1"/>
</dbReference>
<evidence type="ECO:0000313" key="8">
    <source>
        <dbReference type="EMBL" id="MPL78183.1"/>
    </source>
</evidence>
<comment type="caution">
    <text evidence="8">The sequence shown here is derived from an EMBL/GenBank/DDBJ whole genome shotgun (WGS) entry which is preliminary data.</text>
</comment>
<dbReference type="EC" id="6.5.1.1" evidence="8"/>
<dbReference type="CDD" id="cd07896">
    <property type="entry name" value="Adenylation_kDNA_ligase_like"/>
    <property type="match status" value="1"/>
</dbReference>
<sequence length="284" mass="33415">MMFFKNIKNIINLFGGLIMKLLLYFFLTIYGFSFELQKANIYDEKKDNINGWYMSEKLDGIRAYWNGKELLSKNGNKIYAPNWFIKNLPPFELDGELYTKVNDFENIQSIVLDTKPSKAWEKITYNIFEVPNTKGDFDTRLKRLEDWLKINPNNFIKIIPQIVCKDKEHLDKFLNQMLEKQAEGVMIKNPFLEYQEGRSSSILKVKNFFDEEGVVISHNYKNGKFKSLVIKQKDGITFNLGNGFTNKDRENPPKIGDIITFKYYGLTKNNKPKFASFLRVRKEE</sequence>
<dbReference type="InterPro" id="IPR012340">
    <property type="entry name" value="NA-bd_OB-fold"/>
</dbReference>
<feature type="domain" description="ATP-dependent DNA ligase family profile" evidence="7">
    <location>
        <begin position="140"/>
        <end position="206"/>
    </location>
</feature>
<dbReference type="InterPro" id="IPR012310">
    <property type="entry name" value="DNA_ligase_ATP-dep_cent"/>
</dbReference>
<dbReference type="GO" id="GO:0006260">
    <property type="term" value="P:DNA replication"/>
    <property type="evidence" value="ECO:0007669"/>
    <property type="project" value="UniProtKB-KW"/>
</dbReference>
<organism evidence="8">
    <name type="scientific">bioreactor metagenome</name>
    <dbReference type="NCBI Taxonomy" id="1076179"/>
    <lineage>
        <taxon>unclassified sequences</taxon>
        <taxon>metagenomes</taxon>
        <taxon>ecological metagenomes</taxon>
    </lineage>
</organism>
<dbReference type="InterPro" id="IPR029319">
    <property type="entry name" value="DNA_ligase_OB"/>
</dbReference>
<evidence type="ECO:0000256" key="2">
    <source>
        <dbReference type="ARBA" id="ARBA00022598"/>
    </source>
</evidence>
<dbReference type="Gene3D" id="3.30.1490.70">
    <property type="match status" value="1"/>
</dbReference>
<evidence type="ECO:0000256" key="1">
    <source>
        <dbReference type="ARBA" id="ARBA00001968"/>
    </source>
</evidence>
<dbReference type="SUPFAM" id="SSF56091">
    <property type="entry name" value="DNA ligase/mRNA capping enzyme, catalytic domain"/>
    <property type="match status" value="1"/>
</dbReference>
<dbReference type="PROSITE" id="PS00333">
    <property type="entry name" value="DNA_LIGASE_A2"/>
    <property type="match status" value="1"/>
</dbReference>
<reference evidence="8" key="1">
    <citation type="submission" date="2019-08" db="EMBL/GenBank/DDBJ databases">
        <authorList>
            <person name="Kucharzyk K."/>
            <person name="Murdoch R.W."/>
            <person name="Higgins S."/>
            <person name="Loffler F."/>
        </authorList>
    </citation>
    <scope>NUCLEOTIDE SEQUENCE</scope>
</reference>
<proteinExistence type="predicted"/>
<dbReference type="Gene3D" id="2.40.50.140">
    <property type="entry name" value="Nucleic acid-binding proteins"/>
    <property type="match status" value="1"/>
</dbReference>
<dbReference type="InterPro" id="IPR050326">
    <property type="entry name" value="NAD_dep_DNA_ligaseB"/>
</dbReference>
<evidence type="ECO:0000259" key="7">
    <source>
        <dbReference type="PROSITE" id="PS50160"/>
    </source>
</evidence>
<name>A0A644UH77_9ZZZZ</name>
<evidence type="ECO:0000256" key="6">
    <source>
        <dbReference type="SAM" id="Phobius"/>
    </source>
</evidence>
<dbReference type="Pfam" id="PF01068">
    <property type="entry name" value="DNA_ligase_A_M"/>
    <property type="match status" value="1"/>
</dbReference>
<dbReference type="NCBIfam" id="NF006592">
    <property type="entry name" value="PRK09125.1"/>
    <property type="match status" value="1"/>
</dbReference>
<dbReference type="GO" id="GO:0005524">
    <property type="term" value="F:ATP binding"/>
    <property type="evidence" value="ECO:0007669"/>
    <property type="project" value="InterPro"/>
</dbReference>
<dbReference type="GO" id="GO:0006281">
    <property type="term" value="P:DNA repair"/>
    <property type="evidence" value="ECO:0007669"/>
    <property type="project" value="UniProtKB-KW"/>
</dbReference>
<dbReference type="InterPro" id="IPR016059">
    <property type="entry name" value="DNA_ligase_ATP-dep_CS"/>
</dbReference>
<feature type="transmembrane region" description="Helical" evidence="6">
    <location>
        <begin position="12"/>
        <end position="32"/>
    </location>
</feature>
<gene>
    <name evidence="8" type="primary">ligA_8</name>
    <name evidence="8" type="ORF">SDC9_24047</name>
</gene>
<dbReference type="PANTHER" id="PTHR47810">
    <property type="entry name" value="DNA LIGASE"/>
    <property type="match status" value="1"/>
</dbReference>
<evidence type="ECO:0000256" key="4">
    <source>
        <dbReference type="ARBA" id="ARBA00022763"/>
    </source>
</evidence>
<dbReference type="GO" id="GO:0003910">
    <property type="term" value="F:DNA ligase (ATP) activity"/>
    <property type="evidence" value="ECO:0007669"/>
    <property type="project" value="UniProtKB-EC"/>
</dbReference>
<keyword evidence="6" id="KW-0812">Transmembrane</keyword>
<keyword evidence="3" id="KW-0235">DNA replication</keyword>
<keyword evidence="5" id="KW-0234">DNA repair</keyword>
<keyword evidence="6" id="KW-1133">Transmembrane helix</keyword>
<accession>A0A644UH77</accession>
<dbReference type="SUPFAM" id="SSF50249">
    <property type="entry name" value="Nucleic acid-binding proteins"/>
    <property type="match status" value="1"/>
</dbReference>
<keyword evidence="4" id="KW-0227">DNA damage</keyword>
<dbReference type="EMBL" id="VSSQ01000114">
    <property type="protein sequence ID" value="MPL78183.1"/>
    <property type="molecule type" value="Genomic_DNA"/>
</dbReference>
<evidence type="ECO:0000256" key="5">
    <source>
        <dbReference type="ARBA" id="ARBA00023204"/>
    </source>
</evidence>
<dbReference type="AlphaFoldDB" id="A0A644UH77"/>
<comment type="cofactor">
    <cofactor evidence="1">
        <name>a divalent metal cation</name>
        <dbReference type="ChEBI" id="CHEBI:60240"/>
    </cofactor>
</comment>
<dbReference type="Gene3D" id="3.30.470.30">
    <property type="entry name" value="DNA ligase/mRNA capping enzyme"/>
    <property type="match status" value="1"/>
</dbReference>
<dbReference type="GO" id="GO:0006310">
    <property type="term" value="P:DNA recombination"/>
    <property type="evidence" value="ECO:0007669"/>
    <property type="project" value="InterPro"/>
</dbReference>
<protein>
    <submittedName>
        <fullName evidence="8">DNA ligase</fullName>
        <ecNumber evidence="8">6.5.1.1</ecNumber>
    </submittedName>
</protein>
<dbReference type="PANTHER" id="PTHR47810:SF1">
    <property type="entry name" value="DNA LIGASE B"/>
    <property type="match status" value="1"/>
</dbReference>